<dbReference type="EMBL" id="SJPU01000002">
    <property type="protein sequence ID" value="TWU16484.1"/>
    <property type="molecule type" value="Genomic_DNA"/>
</dbReference>
<evidence type="ECO:0000256" key="2">
    <source>
        <dbReference type="ARBA" id="ARBA00001946"/>
    </source>
</evidence>
<evidence type="ECO:0000256" key="4">
    <source>
        <dbReference type="ARBA" id="ARBA00022801"/>
    </source>
</evidence>
<dbReference type="OrthoDB" id="9772456at2"/>
<dbReference type="PRINTS" id="PR00377">
    <property type="entry name" value="IMPHPHTASES"/>
</dbReference>
<dbReference type="InterPro" id="IPR020583">
    <property type="entry name" value="Inositol_monoP_metal-BS"/>
</dbReference>
<dbReference type="Gene3D" id="3.40.190.80">
    <property type="match status" value="1"/>
</dbReference>
<accession>A0A5C6BZW8</accession>
<name>A0A5C6BZW8_9BACT</name>
<dbReference type="CDD" id="cd01639">
    <property type="entry name" value="IMPase"/>
    <property type="match status" value="1"/>
</dbReference>
<dbReference type="PANTHER" id="PTHR20854:SF4">
    <property type="entry name" value="INOSITOL-1-MONOPHOSPHATASE-RELATED"/>
    <property type="match status" value="1"/>
</dbReference>
<dbReference type="InterPro" id="IPR033942">
    <property type="entry name" value="IMPase"/>
</dbReference>
<protein>
    <recommendedName>
        <fullName evidence="7">Inositol-1-monophosphatase</fullName>
        <ecNumber evidence="7">3.1.3.25</ecNumber>
    </recommendedName>
</protein>
<dbReference type="PANTHER" id="PTHR20854">
    <property type="entry name" value="INOSITOL MONOPHOSPHATASE"/>
    <property type="match status" value="1"/>
</dbReference>
<gene>
    <name evidence="8" type="primary">suhB_2</name>
    <name evidence="8" type="ORF">Poly21_36890</name>
</gene>
<comment type="catalytic activity">
    <reaction evidence="1 7">
        <text>a myo-inositol phosphate + H2O = myo-inositol + phosphate</text>
        <dbReference type="Rhea" id="RHEA:24056"/>
        <dbReference type="ChEBI" id="CHEBI:15377"/>
        <dbReference type="ChEBI" id="CHEBI:17268"/>
        <dbReference type="ChEBI" id="CHEBI:43474"/>
        <dbReference type="ChEBI" id="CHEBI:84139"/>
        <dbReference type="EC" id="3.1.3.25"/>
    </reaction>
</comment>
<comment type="cofactor">
    <cofactor evidence="2 6 7">
        <name>Mg(2+)</name>
        <dbReference type="ChEBI" id="CHEBI:18420"/>
    </cofactor>
</comment>
<dbReference type="EC" id="3.1.3.25" evidence="7"/>
<evidence type="ECO:0000256" key="1">
    <source>
        <dbReference type="ARBA" id="ARBA00001033"/>
    </source>
</evidence>
<reference evidence="8 9" key="1">
    <citation type="journal article" date="2020" name="Antonie Van Leeuwenhoek">
        <title>Rhodopirellula heiligendammensis sp. nov., Rhodopirellula pilleata sp. nov., and Rhodopirellula solitaria sp. nov. isolated from natural or artificial marine surfaces in Northern Germany and California, USA, and emended description of the genus Rhodopirellula.</title>
        <authorList>
            <person name="Kallscheuer N."/>
            <person name="Wiegand S."/>
            <person name="Jogler M."/>
            <person name="Boedeker C."/>
            <person name="Peeters S.H."/>
            <person name="Rast P."/>
            <person name="Heuer A."/>
            <person name="Jetten M.S.M."/>
            <person name="Rohde M."/>
            <person name="Jogler C."/>
        </authorList>
    </citation>
    <scope>NUCLEOTIDE SEQUENCE [LARGE SCALE GENOMIC DNA]</scope>
    <source>
        <strain evidence="8 9">Poly21</strain>
    </source>
</reference>
<keyword evidence="3 6" id="KW-0479">Metal-binding</keyword>
<sequence length="269" mass="29347">MTQLQDHLNIAVAAARVGGAILRRYFEQGVTIRDKSAGGGSTYDLVSDADIESERAIAAFLQDAYPTHEMLGEESLQGGNVDAEHLWIIDPLDGTNNFAHRIEHFAVSIGYYERGRAMVGAIYQPMHDELFTVIRGQGAFRGSERVHVSKADSLNQAMIGCGFYYDRGAMMRSTLAAIEECFSNDIHGIRRFGTASLDLCMVGCGQLDGFFEYQLSPWDFAAAALFVQEAGGRITDARGAELPIGSTSVVASNGRLHDPLVEITTRHHA</sequence>
<dbReference type="Proteomes" id="UP000319908">
    <property type="component" value="Unassembled WGS sequence"/>
</dbReference>
<evidence type="ECO:0000256" key="3">
    <source>
        <dbReference type="ARBA" id="ARBA00022723"/>
    </source>
</evidence>
<evidence type="ECO:0000256" key="7">
    <source>
        <dbReference type="RuleBase" id="RU364068"/>
    </source>
</evidence>
<dbReference type="PROSITE" id="PS00629">
    <property type="entry name" value="IMP_1"/>
    <property type="match status" value="1"/>
</dbReference>
<feature type="binding site" evidence="6">
    <location>
        <position position="93"/>
    </location>
    <ligand>
        <name>Mg(2+)</name>
        <dbReference type="ChEBI" id="CHEBI:18420"/>
        <label>2</label>
    </ligand>
</feature>
<dbReference type="AlphaFoldDB" id="A0A5C6BZW8"/>
<dbReference type="GO" id="GO:0007165">
    <property type="term" value="P:signal transduction"/>
    <property type="evidence" value="ECO:0007669"/>
    <property type="project" value="TreeGrafter"/>
</dbReference>
<comment type="similarity">
    <text evidence="7">Belongs to the inositol monophosphatase superfamily.</text>
</comment>
<feature type="binding site" evidence="6">
    <location>
        <position position="90"/>
    </location>
    <ligand>
        <name>Mg(2+)</name>
        <dbReference type="ChEBI" id="CHEBI:18420"/>
        <label>2</label>
    </ligand>
</feature>
<dbReference type="SUPFAM" id="SSF56655">
    <property type="entry name" value="Carbohydrate phosphatase"/>
    <property type="match status" value="1"/>
</dbReference>
<evidence type="ECO:0000313" key="9">
    <source>
        <dbReference type="Proteomes" id="UP000319908"/>
    </source>
</evidence>
<dbReference type="GO" id="GO:0008934">
    <property type="term" value="F:inositol monophosphate 1-phosphatase activity"/>
    <property type="evidence" value="ECO:0007669"/>
    <property type="project" value="InterPro"/>
</dbReference>
<evidence type="ECO:0000313" key="8">
    <source>
        <dbReference type="EMBL" id="TWU16484.1"/>
    </source>
</evidence>
<dbReference type="InterPro" id="IPR000760">
    <property type="entry name" value="Inositol_monophosphatase-like"/>
</dbReference>
<dbReference type="FunFam" id="3.30.540.10:FF:000030">
    <property type="entry name" value="Inositol monophosphatase"/>
    <property type="match status" value="1"/>
</dbReference>
<dbReference type="GO" id="GO:0006020">
    <property type="term" value="P:inositol metabolic process"/>
    <property type="evidence" value="ECO:0007669"/>
    <property type="project" value="TreeGrafter"/>
</dbReference>
<evidence type="ECO:0000256" key="5">
    <source>
        <dbReference type="ARBA" id="ARBA00022842"/>
    </source>
</evidence>
<dbReference type="GO" id="GO:0046872">
    <property type="term" value="F:metal ion binding"/>
    <property type="evidence" value="ECO:0007669"/>
    <property type="project" value="UniProtKB-KW"/>
</dbReference>
<dbReference type="RefSeq" id="WP_146408120.1">
    <property type="nucleotide sequence ID" value="NZ_SJPU01000002.1"/>
</dbReference>
<feature type="binding site" evidence="6">
    <location>
        <position position="92"/>
    </location>
    <ligand>
        <name>Mg(2+)</name>
        <dbReference type="ChEBI" id="CHEBI:18420"/>
        <label>1</label>
        <note>catalytic</note>
    </ligand>
</feature>
<keyword evidence="4 7" id="KW-0378">Hydrolase</keyword>
<keyword evidence="5 6" id="KW-0460">Magnesium</keyword>
<feature type="binding site" evidence="6">
    <location>
        <position position="73"/>
    </location>
    <ligand>
        <name>Mg(2+)</name>
        <dbReference type="ChEBI" id="CHEBI:18420"/>
        <label>1</label>
        <note>catalytic</note>
    </ligand>
</feature>
<dbReference type="Gene3D" id="3.30.540.10">
    <property type="entry name" value="Fructose-1,6-Bisphosphatase, subunit A, domain 1"/>
    <property type="match status" value="1"/>
</dbReference>
<keyword evidence="9" id="KW-1185">Reference proteome</keyword>
<organism evidence="8 9">
    <name type="scientific">Allorhodopirellula heiligendammensis</name>
    <dbReference type="NCBI Taxonomy" id="2714739"/>
    <lineage>
        <taxon>Bacteria</taxon>
        <taxon>Pseudomonadati</taxon>
        <taxon>Planctomycetota</taxon>
        <taxon>Planctomycetia</taxon>
        <taxon>Pirellulales</taxon>
        <taxon>Pirellulaceae</taxon>
        <taxon>Allorhodopirellula</taxon>
    </lineage>
</organism>
<evidence type="ECO:0000256" key="6">
    <source>
        <dbReference type="PIRSR" id="PIRSR600760-2"/>
    </source>
</evidence>
<comment type="caution">
    <text evidence="8">The sequence shown here is derived from an EMBL/GenBank/DDBJ whole genome shotgun (WGS) entry which is preliminary data.</text>
</comment>
<feature type="binding site" evidence="6">
    <location>
        <position position="219"/>
    </location>
    <ligand>
        <name>Mg(2+)</name>
        <dbReference type="ChEBI" id="CHEBI:18420"/>
        <label>1</label>
        <note>catalytic</note>
    </ligand>
</feature>
<dbReference type="Pfam" id="PF00459">
    <property type="entry name" value="Inositol_P"/>
    <property type="match status" value="1"/>
</dbReference>
<proteinExistence type="inferred from homology"/>